<dbReference type="EMBL" id="HACA01024377">
    <property type="protein sequence ID" value="CDW41738.1"/>
    <property type="molecule type" value="Transcribed_RNA"/>
</dbReference>
<evidence type="ECO:0000313" key="1">
    <source>
        <dbReference type="EMBL" id="CDW41738.1"/>
    </source>
</evidence>
<organism evidence="1">
    <name type="scientific">Lepeophtheirus salmonis</name>
    <name type="common">Salmon louse</name>
    <name type="synonym">Caligus salmonis</name>
    <dbReference type="NCBI Taxonomy" id="72036"/>
    <lineage>
        <taxon>Eukaryota</taxon>
        <taxon>Metazoa</taxon>
        <taxon>Ecdysozoa</taxon>
        <taxon>Arthropoda</taxon>
        <taxon>Crustacea</taxon>
        <taxon>Multicrustacea</taxon>
        <taxon>Hexanauplia</taxon>
        <taxon>Copepoda</taxon>
        <taxon>Siphonostomatoida</taxon>
        <taxon>Caligidae</taxon>
        <taxon>Lepeophtheirus</taxon>
    </lineage>
</organism>
<accession>A0A0K2UTY8</accession>
<dbReference type="AlphaFoldDB" id="A0A0K2UTY8"/>
<protein>
    <submittedName>
        <fullName evidence="1">Uncharacterized protein</fullName>
    </submittedName>
</protein>
<name>A0A0K2UTY8_LEPSM</name>
<sequence length="45" mass="5174">MALTSTIYFFLIIGHGFRFKWFNRNNSEMGSLQGIECSIINCSII</sequence>
<reference evidence="1" key="1">
    <citation type="submission" date="2014-05" db="EMBL/GenBank/DDBJ databases">
        <authorList>
            <person name="Chronopoulou M."/>
        </authorList>
    </citation>
    <scope>NUCLEOTIDE SEQUENCE</scope>
    <source>
        <tissue evidence="1">Whole organism</tissue>
    </source>
</reference>
<proteinExistence type="predicted"/>